<dbReference type="PANTHER" id="PTHR42917">
    <property type="entry name" value="2,4-DIENOYL-COA REDUCTASE"/>
    <property type="match status" value="1"/>
</dbReference>
<dbReference type="PRINTS" id="PR00411">
    <property type="entry name" value="PNDRDTASEI"/>
</dbReference>
<evidence type="ECO:0000256" key="9">
    <source>
        <dbReference type="ARBA" id="ARBA00023014"/>
    </source>
</evidence>
<reference evidence="13 14" key="1">
    <citation type="journal article" date="2024" name="Appl. Microbiol. Biotechnol.">
        <title>Biosynthetic gene clusters with biotechnological applications in novel Antarctic isolates from Actinomycetota.</title>
        <authorList>
            <person name="Bruna P."/>
            <person name="Nunez-Montero K."/>
            <person name="Contreras M.J."/>
            <person name="Leal K."/>
            <person name="Garcia M."/>
            <person name="Abanto M."/>
            <person name="Barrientos L."/>
        </authorList>
    </citation>
    <scope>NUCLEOTIDE SEQUENCE [LARGE SCALE GENOMIC DNA]</scope>
    <source>
        <strain evidence="13 14">Se16.17</strain>
    </source>
</reference>
<accession>A0ABV0GT57</accession>
<evidence type="ECO:0000259" key="11">
    <source>
        <dbReference type="Pfam" id="PF00724"/>
    </source>
</evidence>
<dbReference type="InterPro" id="IPR036237">
    <property type="entry name" value="Xyl_isomerase-like_sf"/>
</dbReference>
<evidence type="ECO:0000313" key="14">
    <source>
        <dbReference type="Proteomes" id="UP001448614"/>
    </source>
</evidence>
<evidence type="ECO:0000256" key="2">
    <source>
        <dbReference type="ARBA" id="ARBA00001966"/>
    </source>
</evidence>
<evidence type="ECO:0000256" key="10">
    <source>
        <dbReference type="SAM" id="MobiDB-lite"/>
    </source>
</evidence>
<keyword evidence="6" id="KW-0479">Metal-binding</keyword>
<evidence type="ECO:0000256" key="5">
    <source>
        <dbReference type="ARBA" id="ARBA00022643"/>
    </source>
</evidence>
<evidence type="ECO:0000256" key="7">
    <source>
        <dbReference type="ARBA" id="ARBA00023002"/>
    </source>
</evidence>
<dbReference type="SUPFAM" id="SSF51658">
    <property type="entry name" value="Xylose isomerase-like"/>
    <property type="match status" value="1"/>
</dbReference>
<proteinExistence type="inferred from homology"/>
<dbReference type="EMBL" id="JBBMFV010000004">
    <property type="protein sequence ID" value="MEO3941790.1"/>
    <property type="molecule type" value="Genomic_DNA"/>
</dbReference>
<feature type="domain" description="FAD/NAD(P)-binding" evidence="12">
    <location>
        <begin position="385"/>
        <end position="489"/>
    </location>
</feature>
<feature type="compositionally biased region" description="Low complexity" evidence="10">
    <location>
        <begin position="1"/>
        <end position="15"/>
    </location>
</feature>
<organism evidence="13 14">
    <name type="scientific">Paenarthrobacter nicotinovorans</name>
    <name type="common">Arthrobacter nicotinovorans</name>
    <dbReference type="NCBI Taxonomy" id="29320"/>
    <lineage>
        <taxon>Bacteria</taxon>
        <taxon>Bacillati</taxon>
        <taxon>Actinomycetota</taxon>
        <taxon>Actinomycetes</taxon>
        <taxon>Micrococcales</taxon>
        <taxon>Micrococcaceae</taxon>
        <taxon>Paenarthrobacter</taxon>
    </lineage>
</organism>
<keyword evidence="5" id="KW-0288">FMN</keyword>
<comment type="cofactor">
    <cofactor evidence="2">
        <name>[4Fe-4S] cluster</name>
        <dbReference type="ChEBI" id="CHEBI:49883"/>
    </cofactor>
</comment>
<dbReference type="Gene3D" id="3.20.20.70">
    <property type="entry name" value="Aldolase class I"/>
    <property type="match status" value="1"/>
</dbReference>
<feature type="region of interest" description="Disordered" evidence="10">
    <location>
        <begin position="1"/>
        <end position="25"/>
    </location>
</feature>
<dbReference type="Gene3D" id="3.40.50.720">
    <property type="entry name" value="NAD(P)-binding Rossmann-like Domain"/>
    <property type="match status" value="1"/>
</dbReference>
<dbReference type="Proteomes" id="UP001448614">
    <property type="component" value="Unassembled WGS sequence"/>
</dbReference>
<dbReference type="InterPro" id="IPR051793">
    <property type="entry name" value="NADH:flavin_oxidoreductase"/>
</dbReference>
<evidence type="ECO:0000256" key="1">
    <source>
        <dbReference type="ARBA" id="ARBA00001917"/>
    </source>
</evidence>
<name>A0ABV0GT57_PAENI</name>
<dbReference type="PRINTS" id="PR00368">
    <property type="entry name" value="FADPNR"/>
</dbReference>
<dbReference type="InterPro" id="IPR036188">
    <property type="entry name" value="FAD/NAD-bd_sf"/>
</dbReference>
<feature type="region of interest" description="Disordered" evidence="10">
    <location>
        <begin position="764"/>
        <end position="784"/>
    </location>
</feature>
<protein>
    <submittedName>
        <fullName evidence="13">FAD-dependent oxidoreductase</fullName>
    </submittedName>
</protein>
<keyword evidence="9" id="KW-0411">Iron-sulfur</keyword>
<evidence type="ECO:0000259" key="12">
    <source>
        <dbReference type="Pfam" id="PF07992"/>
    </source>
</evidence>
<sequence length="1070" mass="110016">METSPSAASPSAASPLTLGRNGRTPQTLRNRLASAPMERNYGTTDGYITEQYIDYLVTRAKAGLGMVTTEATYVRADGKGRTHQLGLHTDQMVPGLRRLTDALHAQGALAAVELNHGGRTAQSAVSGFQNLAPAPVPCATAGGEVPLELTAAQCYELVDAYAAAARRAVAAGFDVINLHGAHGYLIHQFMSPISNHRTDEFAAPEFFMNLVIDAVREAVPDTIVGMRVSVVEGPADGISAEQQVAIIAKANLDKLDFLDLSAGSYDAGEWIVQSGEWKPGILAGYAKAYRRFGLPLGMAGRLNSPEIIEEVLSEGTCDFVSLARAIHADPAFVGGVLRGERYRPCIACNVCIDNLGLGQVTCTVNPAVGRSRVPVPTPAVRPDSTVLVVGAGPAGLTAARELSQAGARVTLVDQGSRTGGQFALAERMRSTPDFHRFADWSTLENERLGVDVRLGSRVDTSDAGALAHDFGADAVVIATGGRLPAAGFAGGDSPRVLDIREWLAAHPEVLDGGAAAAAASGGAADSGGPVAPGGPAAAAGSAASGGAADSGGSADSEGTAVLCGSADSAGPAAAAISNGPAASAGSAPEAVTIWGADAVAMSVADTLASRGTAVTIIGPQESLAPESGRRAKILAVPRLEANPRVRIFLSSTIEEFDGNRVRISRAGVEDQWVEAPGELLVSRSVLPVEGSATVEAWKSGDGVASIPVAMAGTVVDPSPAIVSNAVKSGYDAAQRIAAALAAGPGSDGTEVAGNVPVRRSFSAISQRSGDPGAAESHQAGDSAPIALPPLGTPIRRLGLAQLSLVGTAPPDLVTIAGQAGFDFIGARVRPVTATERSYNLQPGSPMLRETLARMADTGITVEDIEFLLLDGTGLQNGVDQRAAWLRMMEAGQALGASTLTVACADPDLDRFGDHLAQMTQDGTAYGIVPTLEPISYQKVRSIPQAVELADFADCKIVVDALHFNRFGGTWAELEDAADLVPMIQLCDGPATPPPGKEGLILESRLERGVPGEGAFDLTAMLASFPPVVPVSVETPSGSRVAAMGELAWAKQLKAAADSVLNTPAFTWSTS</sequence>
<comment type="similarity">
    <text evidence="3">In the N-terminal section; belongs to the NADH:flavin oxidoreductase/NADH oxidase family.</text>
</comment>
<gene>
    <name evidence="13" type="ORF">V3C41_11985</name>
</gene>
<dbReference type="SUPFAM" id="SSF51395">
    <property type="entry name" value="FMN-linked oxidoreductases"/>
    <property type="match status" value="1"/>
</dbReference>
<evidence type="ECO:0000256" key="3">
    <source>
        <dbReference type="ARBA" id="ARBA00011048"/>
    </source>
</evidence>
<evidence type="ECO:0000256" key="6">
    <source>
        <dbReference type="ARBA" id="ARBA00022723"/>
    </source>
</evidence>
<dbReference type="InterPro" id="IPR023753">
    <property type="entry name" value="FAD/NAD-binding_dom"/>
</dbReference>
<dbReference type="InterPro" id="IPR013785">
    <property type="entry name" value="Aldolase_TIM"/>
</dbReference>
<dbReference type="SUPFAM" id="SSF51971">
    <property type="entry name" value="Nucleotide-binding domain"/>
    <property type="match status" value="1"/>
</dbReference>
<dbReference type="PANTHER" id="PTHR42917:SF2">
    <property type="entry name" value="2,4-DIENOYL-COA REDUCTASE [(2E)-ENOYL-COA-PRODUCING]"/>
    <property type="match status" value="1"/>
</dbReference>
<keyword evidence="8" id="KW-0408">Iron</keyword>
<feature type="region of interest" description="Disordered" evidence="10">
    <location>
        <begin position="521"/>
        <end position="557"/>
    </location>
</feature>
<feature type="domain" description="NADH:flavin oxidoreductase/NADH oxidase N-terminal" evidence="11">
    <location>
        <begin position="26"/>
        <end position="333"/>
    </location>
</feature>
<evidence type="ECO:0000256" key="4">
    <source>
        <dbReference type="ARBA" id="ARBA00022630"/>
    </source>
</evidence>
<dbReference type="CDD" id="cd02803">
    <property type="entry name" value="OYE_like_FMN_family"/>
    <property type="match status" value="1"/>
</dbReference>
<evidence type="ECO:0000256" key="8">
    <source>
        <dbReference type="ARBA" id="ARBA00023004"/>
    </source>
</evidence>
<dbReference type="Gene3D" id="3.20.20.150">
    <property type="entry name" value="Divalent-metal-dependent TIM barrel enzymes"/>
    <property type="match status" value="1"/>
</dbReference>
<dbReference type="Pfam" id="PF07992">
    <property type="entry name" value="Pyr_redox_2"/>
    <property type="match status" value="1"/>
</dbReference>
<dbReference type="Pfam" id="PF00724">
    <property type="entry name" value="Oxidored_FMN"/>
    <property type="match status" value="1"/>
</dbReference>
<keyword evidence="4" id="KW-0285">Flavoprotein</keyword>
<dbReference type="Gene3D" id="3.50.50.60">
    <property type="entry name" value="FAD/NAD(P)-binding domain"/>
    <property type="match status" value="1"/>
</dbReference>
<comment type="cofactor">
    <cofactor evidence="1">
        <name>FMN</name>
        <dbReference type="ChEBI" id="CHEBI:58210"/>
    </cofactor>
</comment>
<feature type="compositionally biased region" description="Low complexity" evidence="10">
    <location>
        <begin position="521"/>
        <end position="556"/>
    </location>
</feature>
<comment type="caution">
    <text evidence="13">The sequence shown here is derived from an EMBL/GenBank/DDBJ whole genome shotgun (WGS) entry which is preliminary data.</text>
</comment>
<dbReference type="RefSeq" id="WP_347782655.1">
    <property type="nucleotide sequence ID" value="NZ_JBBMFV010000004.1"/>
</dbReference>
<keyword evidence="14" id="KW-1185">Reference proteome</keyword>
<evidence type="ECO:0000313" key="13">
    <source>
        <dbReference type="EMBL" id="MEO3941790.1"/>
    </source>
</evidence>
<keyword evidence="7" id="KW-0560">Oxidoreductase</keyword>
<dbReference type="InterPro" id="IPR001155">
    <property type="entry name" value="OxRdtase_FMN_N"/>
</dbReference>